<evidence type="ECO:0000313" key="2">
    <source>
        <dbReference type="EMBL" id="SMF68746.1"/>
    </source>
</evidence>
<dbReference type="STRING" id="560819.SAMN05428998_12813"/>
<dbReference type="InterPro" id="IPR029063">
    <property type="entry name" value="SAM-dependent_MTases_sf"/>
</dbReference>
<dbReference type="RefSeq" id="WP_159460323.1">
    <property type="nucleotide sequence ID" value="NZ_FWZX01000028.1"/>
</dbReference>
<dbReference type="Proteomes" id="UP000192917">
    <property type="component" value="Unassembled WGS sequence"/>
</dbReference>
<dbReference type="EMBL" id="FWZX01000028">
    <property type="protein sequence ID" value="SMF68746.1"/>
    <property type="molecule type" value="Genomic_DNA"/>
</dbReference>
<dbReference type="InterPro" id="IPR013216">
    <property type="entry name" value="Methyltransf_11"/>
</dbReference>
<dbReference type="Gene3D" id="3.40.50.150">
    <property type="entry name" value="Vaccinia Virus protein VP39"/>
    <property type="match status" value="1"/>
</dbReference>
<gene>
    <name evidence="2" type="ORF">SAMN05428998_12813</name>
</gene>
<evidence type="ECO:0000313" key="3">
    <source>
        <dbReference type="Proteomes" id="UP000192917"/>
    </source>
</evidence>
<dbReference type="Pfam" id="PF08241">
    <property type="entry name" value="Methyltransf_11"/>
    <property type="match status" value="1"/>
</dbReference>
<sequence length="230" mass="24905">MAAESGAAGPALACPVCGVTGPFRDHPRSGRRNASCGHCGARERHRLLALYLKGHPAEGQAGREPPLAGRRLLHVSPESILEPLLGDVAEYVTGDLTDPEVDLAIDLTATGLPARSFGAVMANHVLEHIPDDRAALAELFRILEPGGLAVITVPVVEGWERTYEDPAIDTPELRELHFGRWDHVRWYGRDLRLRIAAAGFDLEVWQPSPADCVTYALHRGASVFVGHRPG</sequence>
<dbReference type="GO" id="GO:0008168">
    <property type="term" value="F:methyltransferase activity"/>
    <property type="evidence" value="ECO:0007669"/>
    <property type="project" value="UniProtKB-KW"/>
</dbReference>
<evidence type="ECO:0000259" key="1">
    <source>
        <dbReference type="Pfam" id="PF08241"/>
    </source>
</evidence>
<reference evidence="2 3" key="1">
    <citation type="submission" date="2017-04" db="EMBL/GenBank/DDBJ databases">
        <authorList>
            <person name="Afonso C.L."/>
            <person name="Miller P.J."/>
            <person name="Scott M.A."/>
            <person name="Spackman E."/>
            <person name="Goraichik I."/>
            <person name="Dimitrov K.M."/>
            <person name="Suarez D.L."/>
            <person name="Swayne D.E."/>
        </authorList>
    </citation>
    <scope>NUCLEOTIDE SEQUENCE [LARGE SCALE GENOMIC DNA]</scope>
    <source>
        <strain evidence="2 3">USBA 355</strain>
    </source>
</reference>
<dbReference type="SUPFAM" id="SSF53335">
    <property type="entry name" value="S-adenosyl-L-methionine-dependent methyltransferases"/>
    <property type="match status" value="1"/>
</dbReference>
<organism evidence="2 3">
    <name type="scientific">Tistlia consotensis USBA 355</name>
    <dbReference type="NCBI Taxonomy" id="560819"/>
    <lineage>
        <taxon>Bacteria</taxon>
        <taxon>Pseudomonadati</taxon>
        <taxon>Pseudomonadota</taxon>
        <taxon>Alphaproteobacteria</taxon>
        <taxon>Rhodospirillales</taxon>
        <taxon>Rhodovibrionaceae</taxon>
        <taxon>Tistlia</taxon>
    </lineage>
</organism>
<proteinExistence type="predicted"/>
<keyword evidence="2" id="KW-0489">Methyltransferase</keyword>
<keyword evidence="3" id="KW-1185">Reference proteome</keyword>
<keyword evidence="2" id="KW-0808">Transferase</keyword>
<dbReference type="AlphaFoldDB" id="A0A1Y6CK56"/>
<accession>A0A1Y6CK56</accession>
<name>A0A1Y6CK56_9PROT</name>
<dbReference type="GO" id="GO:0032259">
    <property type="term" value="P:methylation"/>
    <property type="evidence" value="ECO:0007669"/>
    <property type="project" value="UniProtKB-KW"/>
</dbReference>
<protein>
    <submittedName>
        <fullName evidence="2">Methyltransferase domain-containing protein</fullName>
    </submittedName>
</protein>
<feature type="domain" description="Methyltransferase type 11" evidence="1">
    <location>
        <begin position="104"/>
        <end position="151"/>
    </location>
</feature>